<dbReference type="InterPro" id="IPR016181">
    <property type="entry name" value="Acyl_CoA_acyltransferase"/>
</dbReference>
<dbReference type="Pfam" id="PF13673">
    <property type="entry name" value="Acetyltransf_10"/>
    <property type="match status" value="1"/>
</dbReference>
<proteinExistence type="predicted"/>
<dbReference type="PROSITE" id="PS51186">
    <property type="entry name" value="GNAT"/>
    <property type="match status" value="1"/>
</dbReference>
<evidence type="ECO:0000313" key="2">
    <source>
        <dbReference type="EMBL" id="ORX78539.1"/>
    </source>
</evidence>
<dbReference type="GO" id="GO:0016747">
    <property type="term" value="F:acyltransferase activity, transferring groups other than amino-acyl groups"/>
    <property type="evidence" value="ECO:0007669"/>
    <property type="project" value="InterPro"/>
</dbReference>
<protein>
    <submittedName>
        <fullName evidence="2">GCN5-related N-acetyltransferase</fullName>
    </submittedName>
</protein>
<dbReference type="SUPFAM" id="SSF55729">
    <property type="entry name" value="Acyl-CoA N-acyltransferases (Nat)"/>
    <property type="match status" value="1"/>
</dbReference>
<dbReference type="PANTHER" id="PTHR43451:SF1">
    <property type="entry name" value="ACETYLTRANSFERASE"/>
    <property type="match status" value="1"/>
</dbReference>
<sequence>MSLNILIRNLEKEEIDNALCLVWRVFQEYEAPDYTEEGVKEFYKSIHDDNYLSKLCLYGAFNQEELVGVIATRSEGTHIALFFVEGKYHRQGIGKKLFHTVKAKCYSDKMTVNSSPYAIPIYHKLGFQDTSIEQVINGLRFTPMELKINNKI</sequence>
<feature type="domain" description="N-acetyltransferase" evidence="1">
    <location>
        <begin position="5"/>
        <end position="149"/>
    </location>
</feature>
<dbReference type="PANTHER" id="PTHR43451">
    <property type="entry name" value="ACETYLTRANSFERASE (GNAT) FAMILY PROTEIN"/>
    <property type="match status" value="1"/>
</dbReference>
<dbReference type="Proteomes" id="UP000193944">
    <property type="component" value="Unassembled WGS sequence"/>
</dbReference>
<dbReference type="EMBL" id="MCFG01000206">
    <property type="protein sequence ID" value="ORX78539.1"/>
    <property type="molecule type" value="Genomic_DNA"/>
</dbReference>
<evidence type="ECO:0000313" key="3">
    <source>
        <dbReference type="Proteomes" id="UP000193944"/>
    </source>
</evidence>
<name>A0A1Y1WY89_9FUNG</name>
<dbReference type="Gene3D" id="3.40.630.30">
    <property type="match status" value="1"/>
</dbReference>
<gene>
    <name evidence="2" type="ORF">BCR32DRAFT_270023</name>
</gene>
<reference evidence="2 3" key="2">
    <citation type="submission" date="2016-08" db="EMBL/GenBank/DDBJ databases">
        <title>Pervasive Adenine N6-methylation of Active Genes in Fungi.</title>
        <authorList>
            <consortium name="DOE Joint Genome Institute"/>
            <person name="Mondo S.J."/>
            <person name="Dannebaum R.O."/>
            <person name="Kuo R.C."/>
            <person name="Labutti K."/>
            <person name="Haridas S."/>
            <person name="Kuo A."/>
            <person name="Salamov A."/>
            <person name="Ahrendt S.R."/>
            <person name="Lipzen A."/>
            <person name="Sullivan W."/>
            <person name="Andreopoulos W.B."/>
            <person name="Clum A."/>
            <person name="Lindquist E."/>
            <person name="Daum C."/>
            <person name="Ramamoorthy G.K."/>
            <person name="Gryganskyi A."/>
            <person name="Culley D."/>
            <person name="Magnuson J.K."/>
            <person name="James T.Y."/>
            <person name="O'Malley M.A."/>
            <person name="Stajich J.E."/>
            <person name="Spatafora J.W."/>
            <person name="Visel A."/>
            <person name="Grigoriev I.V."/>
        </authorList>
    </citation>
    <scope>NUCLEOTIDE SEQUENCE [LARGE SCALE GENOMIC DNA]</scope>
    <source>
        <strain evidence="2 3">S4</strain>
    </source>
</reference>
<dbReference type="CDD" id="cd04301">
    <property type="entry name" value="NAT_SF"/>
    <property type="match status" value="1"/>
</dbReference>
<evidence type="ECO:0000259" key="1">
    <source>
        <dbReference type="PROSITE" id="PS51186"/>
    </source>
</evidence>
<comment type="caution">
    <text evidence="2">The sequence shown here is derived from an EMBL/GenBank/DDBJ whole genome shotgun (WGS) entry which is preliminary data.</text>
</comment>
<keyword evidence="3" id="KW-1185">Reference proteome</keyword>
<dbReference type="AlphaFoldDB" id="A0A1Y1WY89"/>
<reference evidence="2 3" key="1">
    <citation type="submission" date="2016-08" db="EMBL/GenBank/DDBJ databases">
        <title>A Parts List for Fungal Cellulosomes Revealed by Comparative Genomics.</title>
        <authorList>
            <consortium name="DOE Joint Genome Institute"/>
            <person name="Haitjema C.H."/>
            <person name="Gilmore S.P."/>
            <person name="Henske J.K."/>
            <person name="Solomon K.V."/>
            <person name="De Groot R."/>
            <person name="Kuo A."/>
            <person name="Mondo S.J."/>
            <person name="Salamov A.A."/>
            <person name="Labutti K."/>
            <person name="Zhao Z."/>
            <person name="Chiniquy J."/>
            <person name="Barry K."/>
            <person name="Brewer H.M."/>
            <person name="Purvine S.O."/>
            <person name="Wright A.T."/>
            <person name="Boxma B."/>
            <person name="Van Alen T."/>
            <person name="Hackstein J.H."/>
            <person name="Baker S.E."/>
            <person name="Grigoriev I.V."/>
            <person name="O'Malley M.A."/>
        </authorList>
    </citation>
    <scope>NUCLEOTIDE SEQUENCE [LARGE SCALE GENOMIC DNA]</scope>
    <source>
        <strain evidence="2 3">S4</strain>
    </source>
</reference>
<dbReference type="InterPro" id="IPR000182">
    <property type="entry name" value="GNAT_dom"/>
</dbReference>
<organism evidence="2 3">
    <name type="scientific">Anaeromyces robustus</name>
    <dbReference type="NCBI Taxonomy" id="1754192"/>
    <lineage>
        <taxon>Eukaryota</taxon>
        <taxon>Fungi</taxon>
        <taxon>Fungi incertae sedis</taxon>
        <taxon>Chytridiomycota</taxon>
        <taxon>Chytridiomycota incertae sedis</taxon>
        <taxon>Neocallimastigomycetes</taxon>
        <taxon>Neocallimastigales</taxon>
        <taxon>Neocallimastigaceae</taxon>
        <taxon>Anaeromyces</taxon>
    </lineage>
</organism>
<dbReference type="InterPro" id="IPR052564">
    <property type="entry name" value="N-acetyltrans/Recomb-assoc"/>
</dbReference>
<keyword evidence="2" id="KW-0808">Transferase</keyword>
<accession>A0A1Y1WY89</accession>